<reference evidence="1 2" key="1">
    <citation type="submission" date="2023-10" db="EMBL/GenBank/DDBJ databases">
        <title>Rubellicoccus peritrichatus gen. nov., sp. nov., isolated from an algae of coral reef tank.</title>
        <authorList>
            <person name="Luo J."/>
        </authorList>
    </citation>
    <scope>NUCLEOTIDE SEQUENCE [LARGE SCALE GENOMIC DNA]</scope>
    <source>
        <strain evidence="1 2">CR14</strain>
    </source>
</reference>
<dbReference type="Proteomes" id="UP001304300">
    <property type="component" value="Chromosome"/>
</dbReference>
<dbReference type="AlphaFoldDB" id="A0AAQ3L6J0"/>
<protein>
    <submittedName>
        <fullName evidence="1">Uncharacterized protein</fullName>
    </submittedName>
</protein>
<evidence type="ECO:0000313" key="2">
    <source>
        <dbReference type="Proteomes" id="UP001304300"/>
    </source>
</evidence>
<evidence type="ECO:0000313" key="1">
    <source>
        <dbReference type="EMBL" id="WOO40235.1"/>
    </source>
</evidence>
<proteinExistence type="predicted"/>
<name>A0AAQ3L6J0_9BACT</name>
<gene>
    <name evidence="1" type="ORF">RZN69_16565</name>
</gene>
<keyword evidence="2" id="KW-1185">Reference proteome</keyword>
<organism evidence="1 2">
    <name type="scientific">Rubellicoccus peritrichatus</name>
    <dbReference type="NCBI Taxonomy" id="3080537"/>
    <lineage>
        <taxon>Bacteria</taxon>
        <taxon>Pseudomonadati</taxon>
        <taxon>Verrucomicrobiota</taxon>
        <taxon>Opitutia</taxon>
        <taxon>Puniceicoccales</taxon>
        <taxon>Cerasicoccaceae</taxon>
        <taxon>Rubellicoccus</taxon>
    </lineage>
</organism>
<dbReference type="EMBL" id="CP136920">
    <property type="protein sequence ID" value="WOO40235.1"/>
    <property type="molecule type" value="Genomic_DNA"/>
</dbReference>
<dbReference type="RefSeq" id="WP_317832386.1">
    <property type="nucleotide sequence ID" value="NZ_CP136920.1"/>
</dbReference>
<dbReference type="KEGG" id="puo:RZN69_16565"/>
<sequence>MNLRHQLLLVSLITLNGCSTKVQDNTSVHPTTNVMDSNDRSIKSYMAEMEQYLNDVYRFYDDPEMRETLLERIGLILEFHDQFIDSTPEVFNKMPPNWVTEYKHLYRYHVLKSKRLFSELKTAIEENNFDQVEKVLDQLDENRRNSHTIFG</sequence>
<accession>A0AAQ3L6J0</accession>